<protein>
    <submittedName>
        <fullName evidence="3">Uncharacterized protein</fullName>
    </submittedName>
</protein>
<accession>A0ABM4GFQ8</accession>
<name>A0ABM4GFQ8_DROKI</name>
<dbReference type="GeneID" id="138928386"/>
<reference evidence="3" key="1">
    <citation type="submission" date="2025-08" db="UniProtKB">
        <authorList>
            <consortium name="RefSeq"/>
        </authorList>
    </citation>
    <scope>IDENTIFICATION</scope>
    <source>
        <strain evidence="3">14028-0561.14</strain>
        <tissue evidence="3">Whole fly</tissue>
    </source>
</reference>
<evidence type="ECO:0000313" key="2">
    <source>
        <dbReference type="Proteomes" id="UP001652661"/>
    </source>
</evidence>
<gene>
    <name evidence="3" type="primary">LOC138928386</name>
</gene>
<organism evidence="2 3">
    <name type="scientific">Drosophila kikkawai</name>
    <name type="common">Fruit fly</name>
    <dbReference type="NCBI Taxonomy" id="30033"/>
    <lineage>
        <taxon>Eukaryota</taxon>
        <taxon>Metazoa</taxon>
        <taxon>Ecdysozoa</taxon>
        <taxon>Arthropoda</taxon>
        <taxon>Hexapoda</taxon>
        <taxon>Insecta</taxon>
        <taxon>Pterygota</taxon>
        <taxon>Neoptera</taxon>
        <taxon>Endopterygota</taxon>
        <taxon>Diptera</taxon>
        <taxon>Brachycera</taxon>
        <taxon>Muscomorpha</taxon>
        <taxon>Ephydroidea</taxon>
        <taxon>Drosophilidae</taxon>
        <taxon>Drosophila</taxon>
        <taxon>Sophophora</taxon>
    </lineage>
</organism>
<keyword evidence="1" id="KW-0175">Coiled coil</keyword>
<evidence type="ECO:0000313" key="3">
    <source>
        <dbReference type="RefSeq" id="XP_070141557.1"/>
    </source>
</evidence>
<evidence type="ECO:0000256" key="1">
    <source>
        <dbReference type="SAM" id="Coils"/>
    </source>
</evidence>
<proteinExistence type="predicted"/>
<feature type="coiled-coil region" evidence="1">
    <location>
        <begin position="214"/>
        <end position="290"/>
    </location>
</feature>
<dbReference type="RefSeq" id="XP_070141557.1">
    <property type="nucleotide sequence ID" value="XM_070285456.1"/>
</dbReference>
<sequence length="336" mass="37552">MRMKFLNTDKKADCKCGETIARLDKMIVDLTELVSTSRAETKVADEVHALRADQKVTQDKIEVLVEASSEQTATVKGMTKQQGERQKVASKFPVQTVGDLIDLNSVINIANRELCIDAIKNIIVNGGILKNLRNLMANEVVLAYNIDGVQGKAALRKEIDFYGVMIDSINAVGGIGSAEDQLREALQLQKKRHFKNSSMRVNYKNQFQVAKTLVDLQNVELDKNQSENDRLKAELSIIASEFTDFHQKFKQTEATAAKLLNENKKQAAELEEQKLKLQDTVAELADFENKCYQLDAELKVKTLECDGLNQQALGFEELMFLNNEMAARIGHSNLAG</sequence>
<keyword evidence="2" id="KW-1185">Reference proteome</keyword>
<dbReference type="Proteomes" id="UP001652661">
    <property type="component" value="Chromosome 3L"/>
</dbReference>